<dbReference type="EMBL" id="UINC01000592">
    <property type="protein sequence ID" value="SUZ58021.1"/>
    <property type="molecule type" value="Genomic_DNA"/>
</dbReference>
<dbReference type="AlphaFoldDB" id="A0A381NTR9"/>
<evidence type="ECO:0000313" key="1">
    <source>
        <dbReference type="EMBL" id="SUZ58021.1"/>
    </source>
</evidence>
<protein>
    <submittedName>
        <fullName evidence="1">Uncharacterized protein</fullName>
    </submittedName>
</protein>
<proteinExistence type="predicted"/>
<reference evidence="1" key="1">
    <citation type="submission" date="2018-05" db="EMBL/GenBank/DDBJ databases">
        <authorList>
            <person name="Lanie J.A."/>
            <person name="Ng W.-L."/>
            <person name="Kazmierczak K.M."/>
            <person name="Andrzejewski T.M."/>
            <person name="Davidsen T.M."/>
            <person name="Wayne K.J."/>
            <person name="Tettelin H."/>
            <person name="Glass J.I."/>
            <person name="Rusch D."/>
            <person name="Podicherti R."/>
            <person name="Tsui H.-C.T."/>
            <person name="Winkler M.E."/>
        </authorList>
    </citation>
    <scope>NUCLEOTIDE SEQUENCE</scope>
</reference>
<accession>A0A381NTR9</accession>
<name>A0A381NTR9_9ZZZZ</name>
<gene>
    <name evidence="1" type="ORF">METZ01_LOCUS10875</name>
</gene>
<sequence>VVGAGHSEEILRRVNLSTVTVELAL</sequence>
<feature type="non-terminal residue" evidence="1">
    <location>
        <position position="1"/>
    </location>
</feature>
<organism evidence="1">
    <name type="scientific">marine metagenome</name>
    <dbReference type="NCBI Taxonomy" id="408172"/>
    <lineage>
        <taxon>unclassified sequences</taxon>
        <taxon>metagenomes</taxon>
        <taxon>ecological metagenomes</taxon>
    </lineage>
</organism>